<feature type="transmembrane region" description="Helical" evidence="1">
    <location>
        <begin position="9"/>
        <end position="32"/>
    </location>
</feature>
<keyword evidence="3" id="KW-1185">Reference proteome</keyword>
<dbReference type="InterPro" id="IPR036259">
    <property type="entry name" value="MFS_trans_sf"/>
</dbReference>
<keyword evidence="1" id="KW-0812">Transmembrane</keyword>
<evidence type="ECO:0000256" key="1">
    <source>
        <dbReference type="SAM" id="Phobius"/>
    </source>
</evidence>
<sequence length="332" mass="36411">MKETSSDDIFGITVSLTDQFSFVGMMILPIVLDKFQDFYGLQGGIFLFGGLNLNIMVAGVVMKGHIGRKKIHQPQHDHTESGSGFVVLLHQHWLVLVINPGIYLLCITALLHFFNVIAWALFLVSLGEESGLSQSNAVLLASCGGFGALFGRVWSIILFSLKVESPFQFFGIPALLQFVSLLGIVFIKDNFFLSMMMSFVAGMSFGEIGAGCSGLCALKTSKSDFRLALVMMFISLAVGNELGGGVSGKCIKEKYLKFCESLKCFESNLSIKTLNCNLRENVLYSYLLCLTAGCVYDIFGSSRSVFILMATVSLLITLVSALWNIWDNQRKA</sequence>
<accession>A0A9Q1BIE6</accession>
<proteinExistence type="predicted"/>
<dbReference type="GO" id="GO:0008028">
    <property type="term" value="F:monocarboxylic acid transmembrane transporter activity"/>
    <property type="evidence" value="ECO:0007669"/>
    <property type="project" value="TreeGrafter"/>
</dbReference>
<feature type="transmembrane region" description="Helical" evidence="1">
    <location>
        <begin position="38"/>
        <end position="61"/>
    </location>
</feature>
<feature type="transmembrane region" description="Helical" evidence="1">
    <location>
        <begin position="227"/>
        <end position="247"/>
    </location>
</feature>
<feature type="transmembrane region" description="Helical" evidence="1">
    <location>
        <begin position="109"/>
        <end position="126"/>
    </location>
</feature>
<dbReference type="Proteomes" id="UP001152320">
    <property type="component" value="Chromosome 16"/>
</dbReference>
<dbReference type="SUPFAM" id="SSF103473">
    <property type="entry name" value="MFS general substrate transporter"/>
    <property type="match status" value="1"/>
</dbReference>
<protein>
    <submittedName>
        <fullName evidence="2">Uncharacterized protein</fullName>
    </submittedName>
</protein>
<reference evidence="2" key="1">
    <citation type="submission" date="2021-10" db="EMBL/GenBank/DDBJ databases">
        <title>Tropical sea cucumber genome reveals ecological adaptation and Cuvierian tubules defense mechanism.</title>
        <authorList>
            <person name="Chen T."/>
        </authorList>
    </citation>
    <scope>NUCLEOTIDE SEQUENCE</scope>
    <source>
        <strain evidence="2">Nanhai2018</strain>
        <tissue evidence="2">Muscle</tissue>
    </source>
</reference>
<dbReference type="PANTHER" id="PTHR11360:SF303">
    <property type="entry name" value="MAJOR FACILITATOR SUPERFAMILY (MFS) PROFILE DOMAIN-CONTAINING PROTEIN"/>
    <property type="match status" value="1"/>
</dbReference>
<keyword evidence="1" id="KW-0472">Membrane</keyword>
<comment type="caution">
    <text evidence="2">The sequence shown here is derived from an EMBL/GenBank/DDBJ whole genome shotgun (WGS) entry which is preliminary data.</text>
</comment>
<evidence type="ECO:0000313" key="2">
    <source>
        <dbReference type="EMBL" id="KAJ8027034.1"/>
    </source>
</evidence>
<feature type="transmembrane region" description="Helical" evidence="1">
    <location>
        <begin position="138"/>
        <end position="161"/>
    </location>
</feature>
<dbReference type="EMBL" id="JAIZAY010000016">
    <property type="protein sequence ID" value="KAJ8027034.1"/>
    <property type="molecule type" value="Genomic_DNA"/>
</dbReference>
<feature type="transmembrane region" description="Helical" evidence="1">
    <location>
        <begin position="199"/>
        <end position="221"/>
    </location>
</feature>
<gene>
    <name evidence="2" type="ORF">HOLleu_32050</name>
</gene>
<feature type="transmembrane region" description="Helical" evidence="1">
    <location>
        <begin position="167"/>
        <end position="187"/>
    </location>
</feature>
<dbReference type="InterPro" id="IPR050327">
    <property type="entry name" value="Proton-linked_MCT"/>
</dbReference>
<evidence type="ECO:0000313" key="3">
    <source>
        <dbReference type="Proteomes" id="UP001152320"/>
    </source>
</evidence>
<dbReference type="AlphaFoldDB" id="A0A9Q1BIE6"/>
<name>A0A9Q1BIE6_HOLLE</name>
<dbReference type="PANTHER" id="PTHR11360">
    <property type="entry name" value="MONOCARBOXYLATE TRANSPORTER"/>
    <property type="match status" value="1"/>
</dbReference>
<feature type="transmembrane region" description="Helical" evidence="1">
    <location>
        <begin position="282"/>
        <end position="299"/>
    </location>
</feature>
<feature type="transmembrane region" description="Helical" evidence="1">
    <location>
        <begin position="305"/>
        <end position="326"/>
    </location>
</feature>
<keyword evidence="1" id="KW-1133">Transmembrane helix</keyword>
<organism evidence="2 3">
    <name type="scientific">Holothuria leucospilota</name>
    <name type="common">Black long sea cucumber</name>
    <name type="synonym">Mertensiothuria leucospilota</name>
    <dbReference type="NCBI Taxonomy" id="206669"/>
    <lineage>
        <taxon>Eukaryota</taxon>
        <taxon>Metazoa</taxon>
        <taxon>Echinodermata</taxon>
        <taxon>Eleutherozoa</taxon>
        <taxon>Echinozoa</taxon>
        <taxon>Holothuroidea</taxon>
        <taxon>Aspidochirotacea</taxon>
        <taxon>Aspidochirotida</taxon>
        <taxon>Holothuriidae</taxon>
        <taxon>Holothuria</taxon>
    </lineage>
</organism>